<feature type="transmembrane region" description="Helical" evidence="11">
    <location>
        <begin position="41"/>
        <end position="62"/>
    </location>
</feature>
<keyword evidence="9 11" id="KW-0472">Membrane</keyword>
<keyword evidence="5 11" id="KW-0812">Transmembrane</keyword>
<evidence type="ECO:0000256" key="7">
    <source>
        <dbReference type="ARBA" id="ARBA00022989"/>
    </source>
</evidence>
<evidence type="ECO:0000256" key="1">
    <source>
        <dbReference type="ARBA" id="ARBA00004477"/>
    </source>
</evidence>
<dbReference type="PANTHER" id="PTHR12317:SF71">
    <property type="entry name" value="ACYLTRANSFERASE"/>
    <property type="match status" value="1"/>
</dbReference>
<evidence type="ECO:0000256" key="9">
    <source>
        <dbReference type="ARBA" id="ARBA00023136"/>
    </source>
</evidence>
<feature type="transmembrane region" description="Helical" evidence="11">
    <location>
        <begin position="16"/>
        <end position="35"/>
    </location>
</feature>
<dbReference type="EMBL" id="JBGFUD010000021">
    <property type="protein sequence ID" value="MFH4973389.1"/>
    <property type="molecule type" value="Genomic_DNA"/>
</dbReference>
<protein>
    <recommendedName>
        <fullName evidence="11">Acyltransferase</fullName>
        <ecNumber evidence="11">2.3.1.-</ecNumber>
    </recommendedName>
</protein>
<proteinExistence type="inferred from homology"/>
<evidence type="ECO:0000256" key="3">
    <source>
        <dbReference type="ARBA" id="ARBA00022516"/>
    </source>
</evidence>
<keyword evidence="8" id="KW-0443">Lipid metabolism</keyword>
<organism evidence="12 13">
    <name type="scientific">Gnathostoma spinigerum</name>
    <dbReference type="NCBI Taxonomy" id="75299"/>
    <lineage>
        <taxon>Eukaryota</taxon>
        <taxon>Metazoa</taxon>
        <taxon>Ecdysozoa</taxon>
        <taxon>Nematoda</taxon>
        <taxon>Chromadorea</taxon>
        <taxon>Rhabditida</taxon>
        <taxon>Spirurina</taxon>
        <taxon>Gnathostomatomorpha</taxon>
        <taxon>Gnathostomatoidea</taxon>
        <taxon>Gnathostomatidae</taxon>
        <taxon>Gnathostoma</taxon>
    </lineage>
</organism>
<keyword evidence="7 11" id="KW-1133">Transmembrane helix</keyword>
<comment type="subcellular location">
    <subcellularLocation>
        <location evidence="1 11">Endoplasmic reticulum membrane</location>
        <topology evidence="1 11">Multi-pass membrane protein</topology>
    </subcellularLocation>
</comment>
<reference evidence="12 13" key="1">
    <citation type="submission" date="2024-08" db="EMBL/GenBank/DDBJ databases">
        <title>Gnathostoma spinigerum genome.</title>
        <authorList>
            <person name="Gonzalez-Bertolin B."/>
            <person name="Monzon S."/>
            <person name="Zaballos A."/>
            <person name="Jimenez P."/>
            <person name="Dekumyoy P."/>
            <person name="Varona S."/>
            <person name="Cuesta I."/>
            <person name="Sumanam S."/>
            <person name="Adisakwattana P."/>
            <person name="Gasser R.B."/>
            <person name="Hernandez-Gonzalez A."/>
            <person name="Young N.D."/>
            <person name="Perteguer M.J."/>
        </authorList>
    </citation>
    <scope>NUCLEOTIDE SEQUENCE [LARGE SCALE GENOMIC DNA]</scope>
    <source>
        <strain evidence="12">AL3</strain>
        <tissue evidence="12">Liver</tissue>
    </source>
</reference>
<gene>
    <name evidence="12" type="ORF">AB6A40_000098</name>
</gene>
<keyword evidence="13" id="KW-1185">Reference proteome</keyword>
<dbReference type="Pfam" id="PF03982">
    <property type="entry name" value="DAGAT"/>
    <property type="match status" value="1"/>
</dbReference>
<evidence type="ECO:0000256" key="5">
    <source>
        <dbReference type="ARBA" id="ARBA00022692"/>
    </source>
</evidence>
<dbReference type="GO" id="GO:0016746">
    <property type="term" value="F:acyltransferase activity"/>
    <property type="evidence" value="ECO:0007669"/>
    <property type="project" value="UniProtKB-KW"/>
</dbReference>
<dbReference type="Proteomes" id="UP001608902">
    <property type="component" value="Unassembled WGS sequence"/>
</dbReference>
<keyword evidence="6 11" id="KW-0256">Endoplasmic reticulum</keyword>
<dbReference type="GO" id="GO:0005789">
    <property type="term" value="C:endoplasmic reticulum membrane"/>
    <property type="evidence" value="ECO:0007669"/>
    <property type="project" value="UniProtKB-SubCell"/>
</dbReference>
<comment type="similarity">
    <text evidence="2 11">Belongs to the diacylglycerol acyltransferase family.</text>
</comment>
<keyword evidence="3" id="KW-0444">Lipid biosynthesis</keyword>
<name>A0ABD6E5M8_9BILA</name>
<dbReference type="PANTHER" id="PTHR12317">
    <property type="entry name" value="DIACYLGLYCEROL O-ACYLTRANSFERASE"/>
    <property type="match status" value="1"/>
</dbReference>
<dbReference type="AlphaFoldDB" id="A0ABD6E5M8"/>
<evidence type="ECO:0000313" key="13">
    <source>
        <dbReference type="Proteomes" id="UP001608902"/>
    </source>
</evidence>
<evidence type="ECO:0000256" key="4">
    <source>
        <dbReference type="ARBA" id="ARBA00022679"/>
    </source>
</evidence>
<evidence type="ECO:0000313" key="12">
    <source>
        <dbReference type="EMBL" id="MFH4973389.1"/>
    </source>
</evidence>
<dbReference type="EC" id="2.3.1.-" evidence="11"/>
<evidence type="ECO:0000256" key="8">
    <source>
        <dbReference type="ARBA" id="ARBA00023098"/>
    </source>
</evidence>
<evidence type="ECO:0000256" key="6">
    <source>
        <dbReference type="ARBA" id="ARBA00022824"/>
    </source>
</evidence>
<keyword evidence="10" id="KW-0012">Acyltransferase</keyword>
<evidence type="ECO:0000256" key="2">
    <source>
        <dbReference type="ARBA" id="ARBA00005420"/>
    </source>
</evidence>
<accession>A0ABD6E5M8</accession>
<evidence type="ECO:0000256" key="11">
    <source>
        <dbReference type="RuleBase" id="RU367023"/>
    </source>
</evidence>
<comment type="caution">
    <text evidence="12">The sequence shown here is derived from an EMBL/GenBank/DDBJ whole genome shotgun (WGS) entry which is preliminary data.</text>
</comment>
<keyword evidence="4 11" id="KW-0808">Transferase</keyword>
<dbReference type="CDD" id="cd07987">
    <property type="entry name" value="LPLAT_MGAT-like"/>
    <property type="match status" value="1"/>
</dbReference>
<sequence length="352" mass="40685">MGSPMITRLISFKRSLLETLAVCHYVYIWILMPLWSTWFPIYLLFFTKYWWLMCIYFAWFLYDRNTPRRGGRRWEFYRNASIWKYFASYFPMKLVKTAELPPDRNYIIGLHPHGVLSMSNFTHMCTEGTSFSKHYPNLISNILTLNGQFYFPIRREIGLSVGGVECSHESLRYLLEHPGKGRAIGIVIGGAQEVLDAHANTFNTNILHRKGFVQFALKYGADLVPSYSFGENDLYGQMDNPIGSKLRSVQDLIKKKCGFCPPVFFGQSILLNIGIGMLPRRTPITTVIGSPIRIEKVDGEPSSEQIAKVHTKYCEELYKLFEAYKHLHNIDKDASYLICVIQPNRNENLCRC</sequence>
<dbReference type="InterPro" id="IPR007130">
    <property type="entry name" value="DAGAT"/>
</dbReference>
<evidence type="ECO:0000256" key="10">
    <source>
        <dbReference type="ARBA" id="ARBA00023315"/>
    </source>
</evidence>
<dbReference type="GO" id="GO:0006629">
    <property type="term" value="P:lipid metabolic process"/>
    <property type="evidence" value="ECO:0007669"/>
    <property type="project" value="UniProtKB-KW"/>
</dbReference>